<name>A0ABS8WEU1_DATST</name>
<dbReference type="EMBL" id="JACEIK010006825">
    <property type="protein sequence ID" value="MCE3049326.1"/>
    <property type="molecule type" value="Genomic_DNA"/>
</dbReference>
<gene>
    <name evidence="2" type="ORF">HAX54_044605</name>
</gene>
<dbReference type="Proteomes" id="UP000823775">
    <property type="component" value="Unassembled WGS sequence"/>
</dbReference>
<protein>
    <submittedName>
        <fullName evidence="2">Uncharacterized protein</fullName>
    </submittedName>
</protein>
<sequence>SKAKENLNDSAKSCNHDFQNGSLKECTARERVIVGNNTSYYVSVGSSGSYRRSTFSRSFNDYSERVIVIFNDLYIWSSIMNPQSANWFFVLSLTTASHRYNDVTKSLVRTTTTKYKAQEAFAATTSPRQSDEGGYEAESYCNNPPADNAGKGNDDVAQSGEGDTNAEESRDKDSGAEESNK</sequence>
<keyword evidence="3" id="KW-1185">Reference proteome</keyword>
<proteinExistence type="predicted"/>
<feature type="non-terminal residue" evidence="2">
    <location>
        <position position="1"/>
    </location>
</feature>
<organism evidence="2 3">
    <name type="scientific">Datura stramonium</name>
    <name type="common">Jimsonweed</name>
    <name type="synonym">Common thornapple</name>
    <dbReference type="NCBI Taxonomy" id="4076"/>
    <lineage>
        <taxon>Eukaryota</taxon>
        <taxon>Viridiplantae</taxon>
        <taxon>Streptophyta</taxon>
        <taxon>Embryophyta</taxon>
        <taxon>Tracheophyta</taxon>
        <taxon>Spermatophyta</taxon>
        <taxon>Magnoliopsida</taxon>
        <taxon>eudicotyledons</taxon>
        <taxon>Gunneridae</taxon>
        <taxon>Pentapetalae</taxon>
        <taxon>asterids</taxon>
        <taxon>lamiids</taxon>
        <taxon>Solanales</taxon>
        <taxon>Solanaceae</taxon>
        <taxon>Solanoideae</taxon>
        <taxon>Datureae</taxon>
        <taxon>Datura</taxon>
    </lineage>
</organism>
<accession>A0ABS8WEU1</accession>
<comment type="caution">
    <text evidence="2">The sequence shown here is derived from an EMBL/GenBank/DDBJ whole genome shotgun (WGS) entry which is preliminary data.</text>
</comment>
<evidence type="ECO:0000313" key="2">
    <source>
        <dbReference type="EMBL" id="MCE3049326.1"/>
    </source>
</evidence>
<feature type="compositionally biased region" description="Basic and acidic residues" evidence="1">
    <location>
        <begin position="167"/>
        <end position="181"/>
    </location>
</feature>
<feature type="region of interest" description="Disordered" evidence="1">
    <location>
        <begin position="120"/>
        <end position="181"/>
    </location>
</feature>
<reference evidence="2 3" key="1">
    <citation type="journal article" date="2021" name="BMC Genomics">
        <title>Datura genome reveals duplications of psychoactive alkaloid biosynthetic genes and high mutation rate following tissue culture.</title>
        <authorList>
            <person name="Rajewski A."/>
            <person name="Carter-House D."/>
            <person name="Stajich J."/>
            <person name="Litt A."/>
        </authorList>
    </citation>
    <scope>NUCLEOTIDE SEQUENCE [LARGE SCALE GENOMIC DNA]</scope>
    <source>
        <strain evidence="2">AR-01</strain>
    </source>
</reference>
<evidence type="ECO:0000313" key="3">
    <source>
        <dbReference type="Proteomes" id="UP000823775"/>
    </source>
</evidence>
<evidence type="ECO:0000256" key="1">
    <source>
        <dbReference type="SAM" id="MobiDB-lite"/>
    </source>
</evidence>